<dbReference type="RefSeq" id="WP_146652473.1">
    <property type="nucleotide sequence ID" value="NZ_CP012333.1"/>
</dbReference>
<proteinExistence type="predicted"/>
<evidence type="ECO:0000259" key="4">
    <source>
        <dbReference type="Pfam" id="PF25390"/>
    </source>
</evidence>
<feature type="region of interest" description="Disordered" evidence="2">
    <location>
        <begin position="29"/>
        <end position="56"/>
    </location>
</feature>
<dbReference type="KEGG" id="llu:AKJ09_08026"/>
<sequence length="554" mass="55059">MRYRISLFSFRVAVLAALSSLAGCSSDSEQAAITSTRDGGRDETGETPPDDDGVNPSGVCSPQTADCNGDPSDGCETKTSSSETNCGGCGVTCGKAPAHGNIACKNGTCTRSCASGYELQGTTCVPGAPPPLACGGDAVDCGGVCRAIASDPLNCGSCGKTCDVPQGGSARCDQAKCRPECPVGTALSGTTCNAVPVGSITPTLVPGSGHTCGLTSQGTVRCWGSNDHGQIGTGTSSPTKVPTPTNVVDLGGGATHVALSAWFSCAVTNVGGVKCWGNNAQGQLGAPTNISISTKPVDVTNLSGPVKQIAMGVSHACALLVSGEVQCWGDNQYGQLGDGSTTNRPRAVPVSGLSGVLEVTAGGSATCARLGAGAVKCWGGNGLGQVGDGSGVAKVLVPSGVVGLGSNVVAIRAGVAHVCALLGNGSVRCWGWNGTGQLGDGSETDRPTPVAVQGLSGSVDEISTRGDVSCARKGGTVSCWGDNYWKTLTSDATIIHVTAPLSIPSVSGATKIMVGDQYICAAMASGFVCWGRNADGQLGNGTFTDAPTPIPVTF</sequence>
<dbReference type="PROSITE" id="PS50012">
    <property type="entry name" value="RCC1_3"/>
    <property type="match status" value="5"/>
</dbReference>
<evidence type="ECO:0000256" key="3">
    <source>
        <dbReference type="SAM" id="SignalP"/>
    </source>
</evidence>
<dbReference type="AlphaFoldDB" id="A0A0K1Q6K1"/>
<protein>
    <submittedName>
        <fullName evidence="5">BNR repeat domain protein</fullName>
    </submittedName>
</protein>
<dbReference type="Pfam" id="PF25390">
    <property type="entry name" value="WD40_RLD"/>
    <property type="match status" value="1"/>
</dbReference>
<dbReference type="OrthoDB" id="9758365at2"/>
<dbReference type="Proteomes" id="UP000064967">
    <property type="component" value="Chromosome"/>
</dbReference>
<dbReference type="InterPro" id="IPR051210">
    <property type="entry name" value="Ub_ligase/GEF_domain"/>
</dbReference>
<feature type="chain" id="PRO_5005466947" evidence="3">
    <location>
        <begin position="23"/>
        <end position="554"/>
    </location>
</feature>
<evidence type="ECO:0000313" key="5">
    <source>
        <dbReference type="EMBL" id="AKV01363.1"/>
    </source>
</evidence>
<keyword evidence="3" id="KW-0732">Signal</keyword>
<dbReference type="EMBL" id="CP012333">
    <property type="protein sequence ID" value="AKV01363.1"/>
    <property type="molecule type" value="Genomic_DNA"/>
</dbReference>
<keyword evidence="6" id="KW-1185">Reference proteome</keyword>
<evidence type="ECO:0000256" key="2">
    <source>
        <dbReference type="SAM" id="MobiDB-lite"/>
    </source>
</evidence>
<dbReference type="PANTHER" id="PTHR22870">
    <property type="entry name" value="REGULATOR OF CHROMOSOME CONDENSATION"/>
    <property type="match status" value="1"/>
</dbReference>
<evidence type="ECO:0000313" key="6">
    <source>
        <dbReference type="Proteomes" id="UP000064967"/>
    </source>
</evidence>
<evidence type="ECO:0000256" key="1">
    <source>
        <dbReference type="ARBA" id="ARBA00022737"/>
    </source>
</evidence>
<dbReference type="PATRIC" id="fig|1391654.3.peg.8133"/>
<dbReference type="InterPro" id="IPR000408">
    <property type="entry name" value="Reg_chr_condens"/>
</dbReference>
<dbReference type="PANTHER" id="PTHR22870:SF408">
    <property type="entry name" value="OS09G0560450 PROTEIN"/>
    <property type="match status" value="1"/>
</dbReference>
<gene>
    <name evidence="5" type="ORF">AKJ09_08026</name>
</gene>
<accession>A0A0K1Q6K1</accession>
<organism evidence="5 6">
    <name type="scientific">Labilithrix luteola</name>
    <dbReference type="NCBI Taxonomy" id="1391654"/>
    <lineage>
        <taxon>Bacteria</taxon>
        <taxon>Pseudomonadati</taxon>
        <taxon>Myxococcota</taxon>
        <taxon>Polyangia</taxon>
        <taxon>Polyangiales</taxon>
        <taxon>Labilitrichaceae</taxon>
        <taxon>Labilithrix</taxon>
    </lineage>
</organism>
<feature type="signal peptide" evidence="3">
    <location>
        <begin position="1"/>
        <end position="22"/>
    </location>
</feature>
<dbReference type="Gene3D" id="2.130.10.30">
    <property type="entry name" value="Regulator of chromosome condensation 1/beta-lactamase-inhibitor protein II"/>
    <property type="match status" value="2"/>
</dbReference>
<keyword evidence="1" id="KW-0677">Repeat</keyword>
<dbReference type="InterPro" id="IPR058923">
    <property type="entry name" value="RCC1-like_dom"/>
</dbReference>
<feature type="domain" description="RCC1-like" evidence="4">
    <location>
        <begin position="202"/>
        <end position="485"/>
    </location>
</feature>
<reference evidence="5 6" key="1">
    <citation type="submission" date="2015-08" db="EMBL/GenBank/DDBJ databases">
        <authorList>
            <person name="Babu N.S."/>
            <person name="Beckwith C.J."/>
            <person name="Beseler K.G."/>
            <person name="Brison A."/>
            <person name="Carone J.V."/>
            <person name="Caskin T.P."/>
            <person name="Diamond M."/>
            <person name="Durham M.E."/>
            <person name="Foxe J.M."/>
            <person name="Go M."/>
            <person name="Henderson B.A."/>
            <person name="Jones I.B."/>
            <person name="McGettigan J.A."/>
            <person name="Micheletti S.J."/>
            <person name="Nasrallah M.E."/>
            <person name="Ortiz D."/>
            <person name="Piller C.R."/>
            <person name="Privatt S.R."/>
            <person name="Schneider S.L."/>
            <person name="Sharp S."/>
            <person name="Smith T.C."/>
            <person name="Stanton J.D."/>
            <person name="Ullery H.E."/>
            <person name="Wilson R.J."/>
            <person name="Serrano M.G."/>
            <person name="Buck G."/>
            <person name="Lee V."/>
            <person name="Wang Y."/>
            <person name="Carvalho R."/>
            <person name="Voegtly L."/>
            <person name="Shi R."/>
            <person name="Duckworth R."/>
            <person name="Johnson A."/>
            <person name="Loviza R."/>
            <person name="Walstead R."/>
            <person name="Shah Z."/>
            <person name="Kiflezghi M."/>
            <person name="Wade K."/>
            <person name="Ball S.L."/>
            <person name="Bradley K.W."/>
            <person name="Asai D.J."/>
            <person name="Bowman C.A."/>
            <person name="Russell D.A."/>
            <person name="Pope W.H."/>
            <person name="Jacobs-Sera D."/>
            <person name="Hendrix R.W."/>
            <person name="Hatfull G.F."/>
        </authorList>
    </citation>
    <scope>NUCLEOTIDE SEQUENCE [LARGE SCALE GENOMIC DNA]</scope>
    <source>
        <strain evidence="5 6">DSM 27648</strain>
    </source>
</reference>
<dbReference type="PROSITE" id="PS51257">
    <property type="entry name" value="PROKAR_LIPOPROTEIN"/>
    <property type="match status" value="1"/>
</dbReference>
<dbReference type="SUPFAM" id="SSF50985">
    <property type="entry name" value="RCC1/BLIP-II"/>
    <property type="match status" value="2"/>
</dbReference>
<dbReference type="InterPro" id="IPR009091">
    <property type="entry name" value="RCC1/BLIP-II"/>
</dbReference>
<name>A0A0K1Q6K1_9BACT</name>
<dbReference type="PRINTS" id="PR00633">
    <property type="entry name" value="RCCNDNSATION"/>
</dbReference>